<comment type="caution">
    <text evidence="1">The sequence shown here is derived from an EMBL/GenBank/DDBJ whole genome shotgun (WGS) entry which is preliminary data.</text>
</comment>
<dbReference type="AlphaFoldDB" id="X0UP03"/>
<sequence length="267" mass="29802">MQAASDTPDEAAKVVAAMVEAVQELDPNFFEKIGEPPLSSNDLPEFSDRDVDAETGSFTEEFDRKLEGRVSKLVDFSPNGEEIVADAARAVLGAAGGELATETVLSRLLDPHLNPLRTDTLNVAVHSPLMRALNHTSYAFMKKISHAADSQDQRHRMVPGSRPMLSLADSERPDYTVPMSIHANRDALSIYREAMDEAWKSKNRLLEMGVPKARAIYLLPNAQAVRFTESGSLIHLLHKWTMRTCFNAQEEIYRASMEEIEQVRQVH</sequence>
<evidence type="ECO:0000313" key="1">
    <source>
        <dbReference type="EMBL" id="GAG02018.1"/>
    </source>
</evidence>
<evidence type="ECO:0008006" key="2">
    <source>
        <dbReference type="Google" id="ProtNLM"/>
    </source>
</evidence>
<dbReference type="InterPro" id="IPR036098">
    <property type="entry name" value="Thymidylate_synthase_ThyX_sf"/>
</dbReference>
<dbReference type="CDD" id="cd20175">
    <property type="entry name" value="ThyX"/>
    <property type="match status" value="1"/>
</dbReference>
<accession>X0UP03</accession>
<dbReference type="PROSITE" id="PS51331">
    <property type="entry name" value="THYX"/>
    <property type="match status" value="1"/>
</dbReference>
<dbReference type="GO" id="GO:0050660">
    <property type="term" value="F:flavin adenine dinucleotide binding"/>
    <property type="evidence" value="ECO:0007669"/>
    <property type="project" value="InterPro"/>
</dbReference>
<dbReference type="EMBL" id="BARS01023928">
    <property type="protein sequence ID" value="GAG02018.1"/>
    <property type="molecule type" value="Genomic_DNA"/>
</dbReference>
<dbReference type="Pfam" id="PF02511">
    <property type="entry name" value="Thy1"/>
    <property type="match status" value="1"/>
</dbReference>
<proteinExistence type="predicted"/>
<feature type="non-terminal residue" evidence="1">
    <location>
        <position position="267"/>
    </location>
</feature>
<organism evidence="1">
    <name type="scientific">marine sediment metagenome</name>
    <dbReference type="NCBI Taxonomy" id="412755"/>
    <lineage>
        <taxon>unclassified sequences</taxon>
        <taxon>metagenomes</taxon>
        <taxon>ecological metagenomes</taxon>
    </lineage>
</organism>
<protein>
    <recommendedName>
        <fullName evidence="2">Thymidylate synthase complementing protein ThyX</fullName>
    </recommendedName>
</protein>
<dbReference type="PANTHER" id="PTHR34934">
    <property type="entry name" value="FLAVIN-DEPENDENT THYMIDYLATE SYNTHASE"/>
    <property type="match status" value="1"/>
</dbReference>
<reference evidence="1" key="1">
    <citation type="journal article" date="2014" name="Front. Microbiol.">
        <title>High frequency of phylogenetically diverse reductive dehalogenase-homologous genes in deep subseafloor sedimentary metagenomes.</title>
        <authorList>
            <person name="Kawai M."/>
            <person name="Futagami T."/>
            <person name="Toyoda A."/>
            <person name="Takaki Y."/>
            <person name="Nishi S."/>
            <person name="Hori S."/>
            <person name="Arai W."/>
            <person name="Tsubouchi T."/>
            <person name="Morono Y."/>
            <person name="Uchiyama I."/>
            <person name="Ito T."/>
            <person name="Fujiyama A."/>
            <person name="Inagaki F."/>
            <person name="Takami H."/>
        </authorList>
    </citation>
    <scope>NUCLEOTIDE SEQUENCE</scope>
    <source>
        <strain evidence="1">Expedition CK06-06</strain>
    </source>
</reference>
<name>X0UP03_9ZZZZ</name>
<gene>
    <name evidence="1" type="ORF">S01H1_38055</name>
</gene>
<dbReference type="GO" id="GO:0006231">
    <property type="term" value="P:dTMP biosynthetic process"/>
    <property type="evidence" value="ECO:0007669"/>
    <property type="project" value="InterPro"/>
</dbReference>
<dbReference type="PANTHER" id="PTHR34934:SF1">
    <property type="entry name" value="FLAVIN-DEPENDENT THYMIDYLATE SYNTHASE"/>
    <property type="match status" value="1"/>
</dbReference>
<dbReference type="InterPro" id="IPR003669">
    <property type="entry name" value="Thymidylate_synthase_ThyX"/>
</dbReference>
<dbReference type="Gene3D" id="3.30.1360.170">
    <property type="match status" value="1"/>
</dbReference>
<dbReference type="GO" id="GO:0004799">
    <property type="term" value="F:thymidylate synthase activity"/>
    <property type="evidence" value="ECO:0007669"/>
    <property type="project" value="TreeGrafter"/>
</dbReference>
<dbReference type="GO" id="GO:0050797">
    <property type="term" value="F:thymidylate synthase (FAD) activity"/>
    <property type="evidence" value="ECO:0007669"/>
    <property type="project" value="InterPro"/>
</dbReference>
<dbReference type="SUPFAM" id="SSF69796">
    <property type="entry name" value="Thymidylate synthase-complementing protein Thy1"/>
    <property type="match status" value="1"/>
</dbReference>
<dbReference type="GO" id="GO:0070402">
    <property type="term" value="F:NADPH binding"/>
    <property type="evidence" value="ECO:0007669"/>
    <property type="project" value="TreeGrafter"/>
</dbReference>